<accession>A0AAV5J5T7</accession>
<name>A0AAV5J5T7_9ROSI</name>
<feature type="domain" description="DUF7086" evidence="2">
    <location>
        <begin position="141"/>
        <end position="273"/>
    </location>
</feature>
<sequence>MPPPIPFHQFSNQDDPLALTLGLPHVSLPSTVPLPQQIPTSQPFPWPVLGQPFQSPLPPQPLYDLRPTPPPPPASNHQFYTQMETVNPNPNVATNQDTAGGSSRTRRGRRACSKARADGKSETINPPYPWARNQRSMIYSLEYLLSKGITKISGEVKCKRCDKKFQMEYDLVEKFREIASYISRHRSSMHDRAPAEWMNPTLPGCVMCKQTNCVKPVIAKKRAINWLFLLLGRVLGCCKLSELKYFCKHTENHRTGAKDRVLYLTYLGLCKQLDPSGPFDLDL</sequence>
<dbReference type="AlphaFoldDB" id="A0AAV5J5T7"/>
<feature type="compositionally biased region" description="Pro residues" evidence="1">
    <location>
        <begin position="55"/>
        <end position="74"/>
    </location>
</feature>
<reference evidence="3 4" key="1">
    <citation type="journal article" date="2021" name="Commun. Biol.">
        <title>The genome of Shorea leprosula (Dipterocarpaceae) highlights the ecological relevance of drought in aseasonal tropical rainforests.</title>
        <authorList>
            <person name="Ng K.K.S."/>
            <person name="Kobayashi M.J."/>
            <person name="Fawcett J.A."/>
            <person name="Hatakeyama M."/>
            <person name="Paape T."/>
            <person name="Ng C.H."/>
            <person name="Ang C.C."/>
            <person name="Tnah L.H."/>
            <person name="Lee C.T."/>
            <person name="Nishiyama T."/>
            <person name="Sese J."/>
            <person name="O'Brien M.J."/>
            <person name="Copetti D."/>
            <person name="Mohd Noor M.I."/>
            <person name="Ong R.C."/>
            <person name="Putra M."/>
            <person name="Sireger I.Z."/>
            <person name="Indrioko S."/>
            <person name="Kosugi Y."/>
            <person name="Izuno A."/>
            <person name="Isagi Y."/>
            <person name="Lee S.L."/>
            <person name="Shimizu K.K."/>
        </authorList>
    </citation>
    <scope>NUCLEOTIDE SEQUENCE [LARGE SCALE GENOMIC DNA]</scope>
    <source>
        <strain evidence="3">214</strain>
    </source>
</reference>
<evidence type="ECO:0000313" key="3">
    <source>
        <dbReference type="EMBL" id="GKV05758.1"/>
    </source>
</evidence>
<feature type="compositionally biased region" description="Polar residues" evidence="1">
    <location>
        <begin position="75"/>
        <end position="98"/>
    </location>
</feature>
<feature type="compositionally biased region" description="Basic residues" evidence="1">
    <location>
        <begin position="104"/>
        <end position="113"/>
    </location>
</feature>
<dbReference type="PANTHER" id="PTHR34272">
    <property type="entry name" value="EXPRESSED PROTEIN"/>
    <property type="match status" value="1"/>
</dbReference>
<organism evidence="3 4">
    <name type="scientific">Rubroshorea leprosula</name>
    <dbReference type="NCBI Taxonomy" id="152421"/>
    <lineage>
        <taxon>Eukaryota</taxon>
        <taxon>Viridiplantae</taxon>
        <taxon>Streptophyta</taxon>
        <taxon>Embryophyta</taxon>
        <taxon>Tracheophyta</taxon>
        <taxon>Spermatophyta</taxon>
        <taxon>Magnoliopsida</taxon>
        <taxon>eudicotyledons</taxon>
        <taxon>Gunneridae</taxon>
        <taxon>Pentapetalae</taxon>
        <taxon>rosids</taxon>
        <taxon>malvids</taxon>
        <taxon>Malvales</taxon>
        <taxon>Dipterocarpaceae</taxon>
        <taxon>Rubroshorea</taxon>
    </lineage>
</organism>
<protein>
    <recommendedName>
        <fullName evidence="2">DUF7086 domain-containing protein</fullName>
    </recommendedName>
</protein>
<comment type="caution">
    <text evidence="3">The sequence shown here is derived from an EMBL/GenBank/DDBJ whole genome shotgun (WGS) entry which is preliminary data.</text>
</comment>
<dbReference type="InterPro" id="IPR055513">
    <property type="entry name" value="DUF7086"/>
</dbReference>
<keyword evidence="4" id="KW-1185">Reference proteome</keyword>
<dbReference type="PANTHER" id="PTHR34272:SF1">
    <property type="entry name" value="EXPRESSED PROTEIN"/>
    <property type="match status" value="1"/>
</dbReference>
<evidence type="ECO:0000256" key="1">
    <source>
        <dbReference type="SAM" id="MobiDB-lite"/>
    </source>
</evidence>
<gene>
    <name evidence="3" type="ORF">SLEP1_g17728</name>
</gene>
<feature type="region of interest" description="Disordered" evidence="1">
    <location>
        <begin position="55"/>
        <end position="127"/>
    </location>
</feature>
<dbReference type="Pfam" id="PF23324">
    <property type="entry name" value="DUF7086"/>
    <property type="match status" value="1"/>
</dbReference>
<dbReference type="EMBL" id="BPVZ01000024">
    <property type="protein sequence ID" value="GKV05758.1"/>
    <property type="molecule type" value="Genomic_DNA"/>
</dbReference>
<evidence type="ECO:0000259" key="2">
    <source>
        <dbReference type="Pfam" id="PF23324"/>
    </source>
</evidence>
<evidence type="ECO:0000313" key="4">
    <source>
        <dbReference type="Proteomes" id="UP001054252"/>
    </source>
</evidence>
<proteinExistence type="predicted"/>
<dbReference type="Proteomes" id="UP001054252">
    <property type="component" value="Unassembled WGS sequence"/>
</dbReference>